<evidence type="ECO:0000313" key="2">
    <source>
        <dbReference type="EMBL" id="QJA73314.1"/>
    </source>
</evidence>
<dbReference type="GO" id="GO:0008757">
    <property type="term" value="F:S-adenosylmethionine-dependent methyltransferase activity"/>
    <property type="evidence" value="ECO:0007669"/>
    <property type="project" value="InterPro"/>
</dbReference>
<keyword evidence="2" id="KW-0808">Transferase</keyword>
<keyword evidence="2" id="KW-0489">Methyltransferase</keyword>
<sequence>MKQRYEKMKAARPDLFQDILEYTRLPEATVETLSKREILTYIEEWNTRKIPDEHYFYLTSRACFWGNTVTIEVDHYPDVLARYVKPGSTVLDYAGGIGTLAFRLADSGYRVEYTELSVLEKDFTRFRNFKRKDKIKIMDIWEPFQPAHYDAIFAIDVFEHISEGATLVRDRLVPALKPDGILIDVSFFQTTDVHPMHLPPEYETKLVDEMNRQGMAVIFKEGDTRIWQKSAKA</sequence>
<evidence type="ECO:0000259" key="1">
    <source>
        <dbReference type="Pfam" id="PF08241"/>
    </source>
</evidence>
<proteinExistence type="predicted"/>
<dbReference type="InterPro" id="IPR013216">
    <property type="entry name" value="Methyltransf_11"/>
</dbReference>
<dbReference type="Pfam" id="PF08241">
    <property type="entry name" value="Methyltransf_11"/>
    <property type="match status" value="1"/>
</dbReference>
<dbReference type="CDD" id="cd02440">
    <property type="entry name" value="AdoMet_MTases"/>
    <property type="match status" value="1"/>
</dbReference>
<dbReference type="GO" id="GO:0032259">
    <property type="term" value="P:methylation"/>
    <property type="evidence" value="ECO:0007669"/>
    <property type="project" value="UniProtKB-KW"/>
</dbReference>
<accession>A0A6M3JTH8</accession>
<dbReference type="InterPro" id="IPR029063">
    <property type="entry name" value="SAM-dependent_MTases_sf"/>
</dbReference>
<name>A0A6M3JTH8_9ZZZZ</name>
<feature type="domain" description="Methyltransferase type 11" evidence="1">
    <location>
        <begin position="91"/>
        <end position="183"/>
    </location>
</feature>
<dbReference type="EMBL" id="MT142018">
    <property type="protein sequence ID" value="QJA73314.1"/>
    <property type="molecule type" value="Genomic_DNA"/>
</dbReference>
<dbReference type="Gene3D" id="3.40.50.150">
    <property type="entry name" value="Vaccinia Virus protein VP39"/>
    <property type="match status" value="1"/>
</dbReference>
<dbReference type="AlphaFoldDB" id="A0A6M3JTH8"/>
<protein>
    <submittedName>
        <fullName evidence="2">Putative methyltransferase</fullName>
    </submittedName>
</protein>
<organism evidence="2">
    <name type="scientific">viral metagenome</name>
    <dbReference type="NCBI Taxonomy" id="1070528"/>
    <lineage>
        <taxon>unclassified sequences</taxon>
        <taxon>metagenomes</taxon>
        <taxon>organismal metagenomes</taxon>
    </lineage>
</organism>
<dbReference type="SUPFAM" id="SSF53335">
    <property type="entry name" value="S-adenosyl-L-methionine-dependent methyltransferases"/>
    <property type="match status" value="1"/>
</dbReference>
<gene>
    <name evidence="2" type="ORF">MM415A02412_0002</name>
</gene>
<reference evidence="2" key="1">
    <citation type="submission" date="2020-03" db="EMBL/GenBank/DDBJ databases">
        <title>The deep terrestrial virosphere.</title>
        <authorList>
            <person name="Holmfeldt K."/>
            <person name="Nilsson E."/>
            <person name="Simone D."/>
            <person name="Lopez-Fernandez M."/>
            <person name="Wu X."/>
            <person name="de Brujin I."/>
            <person name="Lundin D."/>
            <person name="Andersson A."/>
            <person name="Bertilsson S."/>
            <person name="Dopson M."/>
        </authorList>
    </citation>
    <scope>NUCLEOTIDE SEQUENCE</scope>
    <source>
        <strain evidence="2">MM415A02412</strain>
    </source>
</reference>